<evidence type="ECO:0000313" key="4">
    <source>
        <dbReference type="Proteomes" id="UP000619295"/>
    </source>
</evidence>
<dbReference type="EMBL" id="JACXWY010000026">
    <property type="protein sequence ID" value="MBD3848965.1"/>
    <property type="molecule type" value="Genomic_DNA"/>
</dbReference>
<evidence type="ECO:0000256" key="1">
    <source>
        <dbReference type="SAM" id="MobiDB-lite"/>
    </source>
</evidence>
<evidence type="ECO:0000259" key="2">
    <source>
        <dbReference type="Pfam" id="PF07238"/>
    </source>
</evidence>
<proteinExistence type="predicted"/>
<dbReference type="GO" id="GO:0035438">
    <property type="term" value="F:cyclic-di-GMP binding"/>
    <property type="evidence" value="ECO:0007669"/>
    <property type="project" value="InterPro"/>
</dbReference>
<comment type="caution">
    <text evidence="3">The sequence shown here is derived from an EMBL/GenBank/DDBJ whole genome shotgun (WGS) entry which is preliminary data.</text>
</comment>
<keyword evidence="4" id="KW-1185">Reference proteome</keyword>
<name>A0A927I0R7_9HYPH</name>
<dbReference type="Proteomes" id="UP000619295">
    <property type="component" value="Unassembled WGS sequence"/>
</dbReference>
<accession>A0A927I0R7</accession>
<gene>
    <name evidence="3" type="ORF">IED13_24975</name>
</gene>
<dbReference type="AlphaFoldDB" id="A0A927I0R7"/>
<dbReference type="Gene3D" id="2.40.10.220">
    <property type="entry name" value="predicted glycosyltransferase like domains"/>
    <property type="match status" value="1"/>
</dbReference>
<evidence type="ECO:0000313" key="3">
    <source>
        <dbReference type="EMBL" id="MBD3848965.1"/>
    </source>
</evidence>
<reference evidence="3" key="1">
    <citation type="submission" date="2020-09" db="EMBL/GenBank/DDBJ databases">
        <title>Bosea spartocytisi sp. nov. a root nodule endophyte of Spartocytisus supranubius in the high mountain ecosystem fo the Teide National Park (Canary Islands, Spain).</title>
        <authorList>
            <person name="Pulido-Suarez L."/>
            <person name="Peix A."/>
            <person name="Igual J.M."/>
            <person name="Socas-Perez N."/>
            <person name="Velazquez E."/>
            <person name="Flores-Felix J.D."/>
            <person name="Leon-Barrios M."/>
        </authorList>
    </citation>
    <scope>NUCLEOTIDE SEQUENCE</scope>
    <source>
        <strain evidence="3">SSUT16</strain>
    </source>
</reference>
<organism evidence="3 4">
    <name type="scientific">Bosea spartocytisi</name>
    <dbReference type="NCBI Taxonomy" id="2773451"/>
    <lineage>
        <taxon>Bacteria</taxon>
        <taxon>Pseudomonadati</taxon>
        <taxon>Pseudomonadota</taxon>
        <taxon>Alphaproteobacteria</taxon>
        <taxon>Hyphomicrobiales</taxon>
        <taxon>Boseaceae</taxon>
        <taxon>Bosea</taxon>
    </lineage>
</organism>
<dbReference type="Pfam" id="PF07238">
    <property type="entry name" value="PilZ"/>
    <property type="match status" value="1"/>
</dbReference>
<dbReference type="InterPro" id="IPR009875">
    <property type="entry name" value="PilZ_domain"/>
</dbReference>
<dbReference type="SUPFAM" id="SSF141371">
    <property type="entry name" value="PilZ domain-like"/>
    <property type="match status" value="1"/>
</dbReference>
<feature type="region of interest" description="Disordered" evidence="1">
    <location>
        <begin position="1"/>
        <end position="25"/>
    </location>
</feature>
<sequence length="96" mass="10787">MSNPINNSSGRRDVPANDRRNSPRRRTLLAGRIIFNQQSSVINCMVRNVSESGARLEVEPSIHIPDKFELDVPSAGITMSCRIIWRRGNLIGVSRE</sequence>
<protein>
    <submittedName>
        <fullName evidence="3">PilZ domain-containing protein</fullName>
    </submittedName>
</protein>
<feature type="domain" description="PilZ" evidence="2">
    <location>
        <begin position="18"/>
        <end position="93"/>
    </location>
</feature>
<feature type="compositionally biased region" description="Basic and acidic residues" evidence="1">
    <location>
        <begin position="10"/>
        <end position="21"/>
    </location>
</feature>
<dbReference type="RefSeq" id="WP_012047213.1">
    <property type="nucleotide sequence ID" value="NZ_JACXWY010000026.1"/>
</dbReference>